<organism evidence="1 2">
    <name type="scientific">Vaccinium darrowii</name>
    <dbReference type="NCBI Taxonomy" id="229202"/>
    <lineage>
        <taxon>Eukaryota</taxon>
        <taxon>Viridiplantae</taxon>
        <taxon>Streptophyta</taxon>
        <taxon>Embryophyta</taxon>
        <taxon>Tracheophyta</taxon>
        <taxon>Spermatophyta</taxon>
        <taxon>Magnoliopsida</taxon>
        <taxon>eudicotyledons</taxon>
        <taxon>Gunneridae</taxon>
        <taxon>Pentapetalae</taxon>
        <taxon>asterids</taxon>
        <taxon>Ericales</taxon>
        <taxon>Ericaceae</taxon>
        <taxon>Vaccinioideae</taxon>
        <taxon>Vaccinieae</taxon>
        <taxon>Vaccinium</taxon>
    </lineage>
</organism>
<dbReference type="Proteomes" id="UP000828048">
    <property type="component" value="Chromosome 6"/>
</dbReference>
<evidence type="ECO:0000313" key="2">
    <source>
        <dbReference type="Proteomes" id="UP000828048"/>
    </source>
</evidence>
<protein>
    <submittedName>
        <fullName evidence="1">Uncharacterized protein</fullName>
    </submittedName>
</protein>
<gene>
    <name evidence="1" type="ORF">Vadar_024714</name>
</gene>
<proteinExistence type="predicted"/>
<dbReference type="EMBL" id="CM037156">
    <property type="protein sequence ID" value="KAH7838302.1"/>
    <property type="molecule type" value="Genomic_DNA"/>
</dbReference>
<accession>A0ACB7XBY5</accession>
<evidence type="ECO:0000313" key="1">
    <source>
        <dbReference type="EMBL" id="KAH7838302.1"/>
    </source>
</evidence>
<comment type="caution">
    <text evidence="1">The sequence shown here is derived from an EMBL/GenBank/DDBJ whole genome shotgun (WGS) entry which is preliminary data.</text>
</comment>
<keyword evidence="2" id="KW-1185">Reference proteome</keyword>
<name>A0ACB7XBY5_9ERIC</name>
<reference evidence="1 2" key="1">
    <citation type="journal article" date="2021" name="Hortic Res">
        <title>High-quality reference genome and annotation aids understanding of berry development for evergreen blueberry (Vaccinium darrowii).</title>
        <authorList>
            <person name="Yu J."/>
            <person name="Hulse-Kemp A.M."/>
            <person name="Babiker E."/>
            <person name="Staton M."/>
        </authorList>
    </citation>
    <scope>NUCLEOTIDE SEQUENCE [LARGE SCALE GENOMIC DNA]</scope>
    <source>
        <strain evidence="2">cv. NJ 8807/NJ 8810</strain>
        <tissue evidence="1">Young leaf</tissue>
    </source>
</reference>
<sequence>MLAVSPMMINSLRCNSSANFSVLDKNLQPSFFSIQPYSTPPEPCSLRSVVLCGCSSSRSSFSLQKERFASEAQALLGFLQQDDEVAEEEPGLEEETKKKKKKSSPYLASLVKVLCTRNPPDYLCPCQRAPKNTTSSGFIVRGRKVLTCAHSVDHHTQVQLKKPNSDTLYIATVLSVALECDLALLTVNDDEFWEGVMPVNFGCMPAVQDKLAIMGYPNGKFSMTTTCVSRVSMVKFAWSQTELLGVKVDAAIEDGTSGAPVFNKSGKCVGMAFQSCKEGESDVIATPVICHFLEDYDRNGAYTGFPSLGIVWQDMENPDLRLFMKMQHGQKGVLIIEVKPNYPESEILKPNDIILSIDGVNISNDGTVPFTWGQRIPFSYLLTKKYTGDTVDLKVLRNSEIREYSIKLATHKQFKPANISGRPFPHYIIAGFVFTTLSIPYLRSKYGYALKNVSNELIWQALYEERVVISKVLKDGTSDGYDGMDDIENAQVLHVNDMPVQSLKSFASIIESCNEEFLHFVLDKQKKLVLHTASAKARTADVLKMHNIPSAMSDDLKGHTPTQSLSQ</sequence>